<organism evidence="1 2">
    <name type="scientific">Gordonia jinhuaensis</name>
    <dbReference type="NCBI Taxonomy" id="1517702"/>
    <lineage>
        <taxon>Bacteria</taxon>
        <taxon>Bacillati</taxon>
        <taxon>Actinomycetota</taxon>
        <taxon>Actinomycetes</taxon>
        <taxon>Mycobacteriales</taxon>
        <taxon>Gordoniaceae</taxon>
        <taxon>Gordonia</taxon>
    </lineage>
</organism>
<protein>
    <submittedName>
        <fullName evidence="1">Uncharacterized protein</fullName>
    </submittedName>
</protein>
<keyword evidence="2" id="KW-1185">Reference proteome</keyword>
<comment type="caution">
    <text evidence="1">The sequence shown here is derived from an EMBL/GenBank/DDBJ whole genome shotgun (WGS) entry which is preliminary data.</text>
</comment>
<reference evidence="1" key="2">
    <citation type="submission" date="2020-09" db="EMBL/GenBank/DDBJ databases">
        <authorList>
            <person name="Sun Q."/>
            <person name="Zhou Y."/>
        </authorList>
    </citation>
    <scope>NUCLEOTIDE SEQUENCE</scope>
    <source>
        <strain evidence="1">CGMCC 1.12827</strain>
    </source>
</reference>
<accession>A0A916T5P9</accession>
<evidence type="ECO:0000313" key="2">
    <source>
        <dbReference type="Proteomes" id="UP000621454"/>
    </source>
</evidence>
<dbReference type="Proteomes" id="UP000621454">
    <property type="component" value="Unassembled WGS sequence"/>
</dbReference>
<name>A0A916T5P9_9ACTN</name>
<proteinExistence type="predicted"/>
<evidence type="ECO:0000313" key="1">
    <source>
        <dbReference type="EMBL" id="GGB29595.1"/>
    </source>
</evidence>
<reference evidence="1" key="1">
    <citation type="journal article" date="2014" name="Int. J. Syst. Evol. Microbiol.">
        <title>Complete genome sequence of Corynebacterium casei LMG S-19264T (=DSM 44701T), isolated from a smear-ripened cheese.</title>
        <authorList>
            <consortium name="US DOE Joint Genome Institute (JGI-PGF)"/>
            <person name="Walter F."/>
            <person name="Albersmeier A."/>
            <person name="Kalinowski J."/>
            <person name="Ruckert C."/>
        </authorList>
    </citation>
    <scope>NUCLEOTIDE SEQUENCE</scope>
    <source>
        <strain evidence="1">CGMCC 1.12827</strain>
    </source>
</reference>
<dbReference type="EMBL" id="BMGC01000009">
    <property type="protein sequence ID" value="GGB29595.1"/>
    <property type="molecule type" value="Genomic_DNA"/>
</dbReference>
<dbReference type="AlphaFoldDB" id="A0A916T5P9"/>
<sequence>MELNPSIEMATPLPDRPFHVDPATIVHARVAQYFRELPDNPEPLFPLVRRLTGEGVPTADSLRILGIDPASYHAWEVSQVGSAAS</sequence>
<dbReference type="RefSeq" id="WP_188586186.1">
    <property type="nucleotide sequence ID" value="NZ_BMGC01000009.1"/>
</dbReference>
<gene>
    <name evidence="1" type="ORF">GCM10011489_17170</name>
</gene>